<name>A0ABQ0GZ44_9HYPH</name>
<accession>A0ABQ0GZ44</accession>
<dbReference type="Proteomes" id="UP001628091">
    <property type="component" value="Unassembled WGS sequence"/>
</dbReference>
<gene>
    <name evidence="2" type="ORF">PPNSA23_18830</name>
</gene>
<evidence type="ECO:0000313" key="2">
    <source>
        <dbReference type="EMBL" id="GAB1581940.1"/>
    </source>
</evidence>
<keyword evidence="3" id="KW-1185">Reference proteome</keyword>
<feature type="region of interest" description="Disordered" evidence="1">
    <location>
        <begin position="1"/>
        <end position="49"/>
    </location>
</feature>
<proteinExistence type="predicted"/>
<comment type="caution">
    <text evidence="2">The sequence shown here is derived from an EMBL/GenBank/DDBJ whole genome shotgun (WGS) entry which is preliminary data.</text>
</comment>
<organism evidence="2 3">
    <name type="scientific">Phyllobacterium phragmitis</name>
    <dbReference type="NCBI Taxonomy" id="2670329"/>
    <lineage>
        <taxon>Bacteria</taxon>
        <taxon>Pseudomonadati</taxon>
        <taxon>Pseudomonadota</taxon>
        <taxon>Alphaproteobacteria</taxon>
        <taxon>Hyphomicrobiales</taxon>
        <taxon>Phyllobacteriaceae</taxon>
        <taxon>Phyllobacterium</taxon>
    </lineage>
</organism>
<reference evidence="2 3" key="1">
    <citation type="submission" date="2024-10" db="EMBL/GenBank/DDBJ databases">
        <title>Isolation, draft genome sequencing and identification of Phyllobacterium sp. NSA23, isolated from leaf soil.</title>
        <authorList>
            <person name="Akita H."/>
        </authorList>
    </citation>
    <scope>NUCLEOTIDE SEQUENCE [LARGE SCALE GENOMIC DNA]</scope>
    <source>
        <strain evidence="2 3">NSA23</strain>
    </source>
</reference>
<feature type="compositionally biased region" description="Basic and acidic residues" evidence="1">
    <location>
        <begin position="1"/>
        <end position="26"/>
    </location>
</feature>
<dbReference type="RefSeq" id="WP_407864680.1">
    <property type="nucleotide sequence ID" value="NZ_BAAFZP010000001.1"/>
</dbReference>
<evidence type="ECO:0000256" key="1">
    <source>
        <dbReference type="SAM" id="MobiDB-lite"/>
    </source>
</evidence>
<evidence type="ECO:0000313" key="3">
    <source>
        <dbReference type="Proteomes" id="UP001628091"/>
    </source>
</evidence>
<sequence>MGDETRTPQKDPAEGSRKVVEHELERQQGQAEEEGGGRKSQKKPDEGKS</sequence>
<protein>
    <submittedName>
        <fullName evidence="2">Uncharacterized protein</fullName>
    </submittedName>
</protein>
<dbReference type="EMBL" id="BAAFZP010000001">
    <property type="protein sequence ID" value="GAB1581940.1"/>
    <property type="molecule type" value="Genomic_DNA"/>
</dbReference>